<proteinExistence type="predicted"/>
<name>A0A2G8SU28_9APHY</name>
<evidence type="ECO:0000313" key="3">
    <source>
        <dbReference type="Proteomes" id="UP000230002"/>
    </source>
</evidence>
<sequence>MIRRPREDDCSPTTGLRGRRGTVERQGGVVTGRSRMGSLFIHVVKSTGVSVIQWAAAYHHLLPPAYLESVPQEDGANQCPRFPTCVYYDEVLGDGWEKVLDEVPKISMESHIGKERIVVRRKL</sequence>
<dbReference type="Proteomes" id="UP000230002">
    <property type="component" value="Unassembled WGS sequence"/>
</dbReference>
<reference evidence="2 3" key="1">
    <citation type="journal article" date="2015" name="Sci. Rep.">
        <title>Chromosome-level genome map provides insights into diverse defense mechanisms in the medicinal fungus Ganoderma sinense.</title>
        <authorList>
            <person name="Zhu Y."/>
            <person name="Xu J."/>
            <person name="Sun C."/>
            <person name="Zhou S."/>
            <person name="Xu H."/>
            <person name="Nelson D.R."/>
            <person name="Qian J."/>
            <person name="Song J."/>
            <person name="Luo H."/>
            <person name="Xiang L."/>
            <person name="Li Y."/>
            <person name="Xu Z."/>
            <person name="Ji A."/>
            <person name="Wang L."/>
            <person name="Lu S."/>
            <person name="Hayward A."/>
            <person name="Sun W."/>
            <person name="Li X."/>
            <person name="Schwartz D.C."/>
            <person name="Wang Y."/>
            <person name="Chen S."/>
        </authorList>
    </citation>
    <scope>NUCLEOTIDE SEQUENCE [LARGE SCALE GENOMIC DNA]</scope>
    <source>
        <strain evidence="2 3">ZZ0214-1</strain>
    </source>
</reference>
<evidence type="ECO:0000313" key="2">
    <source>
        <dbReference type="EMBL" id="PIL37275.1"/>
    </source>
</evidence>
<feature type="region of interest" description="Disordered" evidence="1">
    <location>
        <begin position="1"/>
        <end position="28"/>
    </location>
</feature>
<protein>
    <submittedName>
        <fullName evidence="2">Uncharacterized protein</fullName>
    </submittedName>
</protein>
<gene>
    <name evidence="2" type="ORF">GSI_00968</name>
</gene>
<comment type="caution">
    <text evidence="2">The sequence shown here is derived from an EMBL/GenBank/DDBJ whole genome shotgun (WGS) entry which is preliminary data.</text>
</comment>
<accession>A0A2G8SU28</accession>
<keyword evidence="3" id="KW-1185">Reference proteome</keyword>
<evidence type="ECO:0000256" key="1">
    <source>
        <dbReference type="SAM" id="MobiDB-lite"/>
    </source>
</evidence>
<dbReference type="AlphaFoldDB" id="A0A2G8SU28"/>
<dbReference type="OrthoDB" id="276151at2759"/>
<dbReference type="STRING" id="1077348.A0A2G8SU28"/>
<dbReference type="EMBL" id="AYKW01000001">
    <property type="protein sequence ID" value="PIL37275.1"/>
    <property type="molecule type" value="Genomic_DNA"/>
</dbReference>
<organism evidence="2 3">
    <name type="scientific">Ganoderma sinense ZZ0214-1</name>
    <dbReference type="NCBI Taxonomy" id="1077348"/>
    <lineage>
        <taxon>Eukaryota</taxon>
        <taxon>Fungi</taxon>
        <taxon>Dikarya</taxon>
        <taxon>Basidiomycota</taxon>
        <taxon>Agaricomycotina</taxon>
        <taxon>Agaricomycetes</taxon>
        <taxon>Polyporales</taxon>
        <taxon>Polyporaceae</taxon>
        <taxon>Ganoderma</taxon>
    </lineage>
</organism>